<feature type="non-terminal residue" evidence="2">
    <location>
        <position position="1"/>
    </location>
</feature>
<dbReference type="PANTHER" id="PTHR45023:SF13">
    <property type="entry name" value="PUTATIVE-RELATED"/>
    <property type="match status" value="1"/>
</dbReference>
<accession>A0A2K3PD88</accession>
<gene>
    <name evidence="2" type="ORF">L195_g009906</name>
</gene>
<evidence type="ECO:0000313" key="3">
    <source>
        <dbReference type="Proteomes" id="UP000236291"/>
    </source>
</evidence>
<evidence type="ECO:0000313" key="2">
    <source>
        <dbReference type="EMBL" id="PNY13256.1"/>
    </source>
</evidence>
<reference evidence="2 3" key="1">
    <citation type="journal article" date="2014" name="Am. J. Bot.">
        <title>Genome assembly and annotation for red clover (Trifolium pratense; Fabaceae).</title>
        <authorList>
            <person name="Istvanek J."/>
            <person name="Jaros M."/>
            <person name="Krenek A."/>
            <person name="Repkova J."/>
        </authorList>
    </citation>
    <scope>NUCLEOTIDE SEQUENCE [LARGE SCALE GENOMIC DNA]</scope>
    <source>
        <strain evidence="3">cv. Tatra</strain>
        <tissue evidence="2">Young leaves</tissue>
    </source>
</reference>
<dbReference type="AlphaFoldDB" id="A0A2K3PD88"/>
<feature type="compositionally biased region" description="Basic and acidic residues" evidence="1">
    <location>
        <begin position="85"/>
        <end position="106"/>
    </location>
</feature>
<name>A0A2K3PD88_TRIPR</name>
<protein>
    <submittedName>
        <fullName evidence="2">Uncharacterized protein</fullName>
    </submittedName>
</protein>
<comment type="caution">
    <text evidence="2">The sequence shown here is derived from an EMBL/GenBank/DDBJ whole genome shotgun (WGS) entry which is preliminary data.</text>
</comment>
<proteinExistence type="predicted"/>
<reference evidence="2 3" key="2">
    <citation type="journal article" date="2017" name="Front. Plant Sci.">
        <title>Gene Classification and Mining of Molecular Markers Useful in Red Clover (Trifolium pratense) Breeding.</title>
        <authorList>
            <person name="Istvanek J."/>
            <person name="Dluhosova J."/>
            <person name="Dluhos P."/>
            <person name="Patkova L."/>
            <person name="Nedelnik J."/>
            <person name="Repkova J."/>
        </authorList>
    </citation>
    <scope>NUCLEOTIDE SEQUENCE [LARGE SCALE GENOMIC DNA]</scope>
    <source>
        <strain evidence="3">cv. Tatra</strain>
        <tissue evidence="2">Young leaves</tissue>
    </source>
</reference>
<dbReference type="EMBL" id="ASHM01005935">
    <property type="protein sequence ID" value="PNY13256.1"/>
    <property type="molecule type" value="Genomic_DNA"/>
</dbReference>
<sequence>GYDAAKRMQQSGWSENDVLEKAHVVYGDNGNGTFNLMQEWLKVRDQPRYMSQVGGNTGSGSSGSKRACEGDAADSSFVGSIAHPMGRDATEKKENGKVQERGKRKR</sequence>
<organism evidence="2 3">
    <name type="scientific">Trifolium pratense</name>
    <name type="common">Red clover</name>
    <dbReference type="NCBI Taxonomy" id="57577"/>
    <lineage>
        <taxon>Eukaryota</taxon>
        <taxon>Viridiplantae</taxon>
        <taxon>Streptophyta</taxon>
        <taxon>Embryophyta</taxon>
        <taxon>Tracheophyta</taxon>
        <taxon>Spermatophyta</taxon>
        <taxon>Magnoliopsida</taxon>
        <taxon>eudicotyledons</taxon>
        <taxon>Gunneridae</taxon>
        <taxon>Pentapetalae</taxon>
        <taxon>rosids</taxon>
        <taxon>fabids</taxon>
        <taxon>Fabales</taxon>
        <taxon>Fabaceae</taxon>
        <taxon>Papilionoideae</taxon>
        <taxon>50 kb inversion clade</taxon>
        <taxon>NPAAA clade</taxon>
        <taxon>Hologalegina</taxon>
        <taxon>IRL clade</taxon>
        <taxon>Trifolieae</taxon>
        <taxon>Trifolium</taxon>
    </lineage>
</organism>
<evidence type="ECO:0000256" key="1">
    <source>
        <dbReference type="SAM" id="MobiDB-lite"/>
    </source>
</evidence>
<dbReference type="Proteomes" id="UP000236291">
    <property type="component" value="Unassembled WGS sequence"/>
</dbReference>
<feature type="region of interest" description="Disordered" evidence="1">
    <location>
        <begin position="51"/>
        <end position="106"/>
    </location>
</feature>
<dbReference type="PANTHER" id="PTHR45023">
    <property type="match status" value="1"/>
</dbReference>